<dbReference type="Gene3D" id="1.20.120.330">
    <property type="entry name" value="Nucleotidyltransferases domain 2"/>
    <property type="match status" value="1"/>
</dbReference>
<reference evidence="2 3" key="1">
    <citation type="submission" date="2024-06" db="EMBL/GenBank/DDBJ databases">
        <title>Novosphingobium rhizovicinus M1R2S20.</title>
        <authorList>
            <person name="Sun J.-Q."/>
        </authorList>
    </citation>
    <scope>NUCLEOTIDE SEQUENCE [LARGE SCALE GENOMIC DNA]</scope>
    <source>
        <strain evidence="2 3">M1R2S20</strain>
    </source>
</reference>
<dbReference type="CDD" id="cd05403">
    <property type="entry name" value="NT_KNTase_like"/>
    <property type="match status" value="1"/>
</dbReference>
<dbReference type="PANTHER" id="PTHR33933">
    <property type="entry name" value="NUCLEOTIDYLTRANSFERASE"/>
    <property type="match status" value="1"/>
</dbReference>
<dbReference type="RefSeq" id="WP_367772098.1">
    <property type="nucleotide sequence ID" value="NZ_JBFNXR010000021.1"/>
</dbReference>
<dbReference type="Proteomes" id="UP001556118">
    <property type="component" value="Unassembled WGS sequence"/>
</dbReference>
<dbReference type="SUPFAM" id="SSF81593">
    <property type="entry name" value="Nucleotidyltransferase substrate binding subunit/domain"/>
    <property type="match status" value="1"/>
</dbReference>
<proteinExistence type="predicted"/>
<gene>
    <name evidence="2" type="ORF">ABUH87_07790</name>
</gene>
<protein>
    <submittedName>
        <fullName evidence="2">HEPN domain-containing protein</fullName>
    </submittedName>
</protein>
<feature type="domain" description="HEPN" evidence="1">
    <location>
        <begin position="171"/>
        <end position="291"/>
    </location>
</feature>
<evidence type="ECO:0000259" key="1">
    <source>
        <dbReference type="PROSITE" id="PS50910"/>
    </source>
</evidence>
<dbReference type="PROSITE" id="PS50910">
    <property type="entry name" value="HEPN"/>
    <property type="match status" value="1"/>
</dbReference>
<dbReference type="InterPro" id="IPR043519">
    <property type="entry name" value="NT_sf"/>
</dbReference>
<dbReference type="EMBL" id="JBFNXR010000021">
    <property type="protein sequence ID" value="MEW9855081.1"/>
    <property type="molecule type" value="Genomic_DNA"/>
</dbReference>
<sequence>MKTSLDHLPQGKRAELAHVVEVVREGFAFATARRTQPHLREAGLLKIILFGSYARGDWVEDPVGRYFSDYDLLVVVNSDDLTDVAEFWEKTEGRLLAELSDARQLRTPVSLIYHSLDDVNDKLRLGRYFFMDILKDGIVLFEEAGHPFVEPQPLSPEQALQETKEYFEEWFESAEQFLIHATDAAQRGWLNKSAFEMHQAVERLYHCLFLVRTLYSPKTHNLNRLRDMAEELEPRLKAVWPRENRFQKRCYALLRDAYVKARYSRSYVITAEQLDWIASRVAVLQEVVRQACESRIETLAKAA</sequence>
<dbReference type="InterPro" id="IPR007842">
    <property type="entry name" value="HEPN_dom"/>
</dbReference>
<keyword evidence="3" id="KW-1185">Reference proteome</keyword>
<comment type="caution">
    <text evidence="2">The sequence shown here is derived from an EMBL/GenBank/DDBJ whole genome shotgun (WGS) entry which is preliminary data.</text>
</comment>
<dbReference type="InterPro" id="IPR052548">
    <property type="entry name" value="Type_VII_TA_antitoxin"/>
</dbReference>
<dbReference type="InterPro" id="IPR002934">
    <property type="entry name" value="Polymerase_NTP_transf_dom"/>
</dbReference>
<dbReference type="Pfam" id="PF05168">
    <property type="entry name" value="HEPN"/>
    <property type="match status" value="1"/>
</dbReference>
<evidence type="ECO:0000313" key="3">
    <source>
        <dbReference type="Proteomes" id="UP001556118"/>
    </source>
</evidence>
<dbReference type="PANTHER" id="PTHR33933:SF1">
    <property type="entry name" value="PROTEIN ADENYLYLTRANSFERASE MNTA-RELATED"/>
    <property type="match status" value="1"/>
</dbReference>
<dbReference type="Gene3D" id="3.30.460.10">
    <property type="entry name" value="Beta Polymerase, domain 2"/>
    <property type="match status" value="1"/>
</dbReference>
<accession>A0ABV3RAH2</accession>
<dbReference type="SMART" id="SM00748">
    <property type="entry name" value="HEPN"/>
    <property type="match status" value="1"/>
</dbReference>
<name>A0ABV3RAH2_9SPHN</name>
<dbReference type="SUPFAM" id="SSF81301">
    <property type="entry name" value="Nucleotidyltransferase"/>
    <property type="match status" value="1"/>
</dbReference>
<dbReference type="Pfam" id="PF01909">
    <property type="entry name" value="NTP_transf_2"/>
    <property type="match status" value="1"/>
</dbReference>
<evidence type="ECO:0000313" key="2">
    <source>
        <dbReference type="EMBL" id="MEW9855081.1"/>
    </source>
</evidence>
<organism evidence="2 3">
    <name type="scientific">Novosphingobium rhizovicinum</name>
    <dbReference type="NCBI Taxonomy" id="3228928"/>
    <lineage>
        <taxon>Bacteria</taxon>
        <taxon>Pseudomonadati</taxon>
        <taxon>Pseudomonadota</taxon>
        <taxon>Alphaproteobacteria</taxon>
        <taxon>Sphingomonadales</taxon>
        <taxon>Sphingomonadaceae</taxon>
        <taxon>Novosphingobium</taxon>
    </lineage>
</organism>